<evidence type="ECO:0000313" key="4">
    <source>
        <dbReference type="Proteomes" id="UP000016934"/>
    </source>
</evidence>
<dbReference type="KEGG" id="bsc:COCSADRAFT_93911"/>
<reference evidence="4" key="2">
    <citation type="journal article" date="2013" name="PLoS Genet.">
        <title>Comparative genome structure, secondary metabolite, and effector coding capacity across Cochliobolus pathogens.</title>
        <authorList>
            <person name="Condon B.J."/>
            <person name="Leng Y."/>
            <person name="Wu D."/>
            <person name="Bushley K.E."/>
            <person name="Ohm R.A."/>
            <person name="Otillar R."/>
            <person name="Martin J."/>
            <person name="Schackwitz W."/>
            <person name="Grimwood J."/>
            <person name="MohdZainudin N."/>
            <person name="Xue C."/>
            <person name="Wang R."/>
            <person name="Manning V.A."/>
            <person name="Dhillon B."/>
            <person name="Tu Z.J."/>
            <person name="Steffenson B.J."/>
            <person name="Salamov A."/>
            <person name="Sun H."/>
            <person name="Lowry S."/>
            <person name="LaButti K."/>
            <person name="Han J."/>
            <person name="Copeland A."/>
            <person name="Lindquist E."/>
            <person name="Barry K."/>
            <person name="Schmutz J."/>
            <person name="Baker S.E."/>
            <person name="Ciuffetti L.M."/>
            <person name="Grigoriev I.V."/>
            <person name="Zhong S."/>
            <person name="Turgeon B.G."/>
        </authorList>
    </citation>
    <scope>NUCLEOTIDE SEQUENCE [LARGE SCALE GENOMIC DNA]</scope>
    <source>
        <strain evidence="4">ND90Pr / ATCC 201652</strain>
    </source>
</reference>
<feature type="domain" description="LYR motif-containing protein Cup1-like N-terminal" evidence="2">
    <location>
        <begin position="11"/>
        <end position="120"/>
    </location>
</feature>
<gene>
    <name evidence="3" type="ORF">COCSADRAFT_93911</name>
</gene>
<accession>M2SZS8</accession>
<evidence type="ECO:0000313" key="3">
    <source>
        <dbReference type="EMBL" id="EMD62287.1"/>
    </source>
</evidence>
<feature type="compositionally biased region" description="Low complexity" evidence="1">
    <location>
        <begin position="47"/>
        <end position="70"/>
    </location>
</feature>
<dbReference type="OMA" id="QWRHLFR"/>
<dbReference type="eggNOG" id="ENOG502S9TZ">
    <property type="taxonomic scope" value="Eukaryota"/>
</dbReference>
<dbReference type="OrthoDB" id="5521299at2759"/>
<protein>
    <recommendedName>
        <fullName evidence="2">LYR motif-containing protein Cup1-like N-terminal domain-containing protein</fullName>
    </recommendedName>
</protein>
<dbReference type="InterPro" id="IPR046896">
    <property type="entry name" value="Cup1-like_N"/>
</dbReference>
<dbReference type="Proteomes" id="UP000016934">
    <property type="component" value="Unassembled WGS sequence"/>
</dbReference>
<dbReference type="GeneID" id="19141532"/>
<dbReference type="EMBL" id="KB445646">
    <property type="protein sequence ID" value="EMD62287.1"/>
    <property type="molecule type" value="Genomic_DNA"/>
</dbReference>
<dbReference type="HOGENOM" id="CLU_037437_1_0_1"/>
<dbReference type="CDD" id="cd20273">
    <property type="entry name" value="Complex1_LYR_unchar"/>
    <property type="match status" value="1"/>
</dbReference>
<sequence length="450" mass="50548">MAAPRQPLHMLRALLREASYLPDATARTYFGRYIVTRFKAYRPSHKSPATSRATASATAPIPATDAATPSHPHARIPRLLRKARKGLTLLRRANQGDMACLQKVLFLAYGRVGRRKHTLLAPLLRPDAIMDGGKLPLPTAAADVPPAPLHQLYYSSSRCLGLFAAPVPISKTHCSIAISDRFSRLRALIKSQHKKGLAIHRELKGQLLKTPIHNVWGRPMPIRRARNNVRRWYAETMTRILPPLPAHEWDRMHAMMLGHKPIDLVKPRAKNSLPTGAGPDSVATPEALFASTLHEAMTLSKPSRADRPAGMHRPHAITPKFMRRLYTKILTLCCKLEYHEETKRWRAIWGEPNKTIKPKLYTAPTDQHLFAGVDAKGHIPHTPKQHALDKSTHVQPRNADGQYMRFPFFAEFLPENNPLRKELDEWKRKRAAAAAAASAARAPTRPQKLP</sequence>
<evidence type="ECO:0000259" key="2">
    <source>
        <dbReference type="Pfam" id="PF20263"/>
    </source>
</evidence>
<name>M2SZS8_COCSN</name>
<feature type="region of interest" description="Disordered" evidence="1">
    <location>
        <begin position="45"/>
        <end position="77"/>
    </location>
</feature>
<feature type="region of interest" description="Disordered" evidence="1">
    <location>
        <begin position="430"/>
        <end position="450"/>
    </location>
</feature>
<evidence type="ECO:0000256" key="1">
    <source>
        <dbReference type="SAM" id="MobiDB-lite"/>
    </source>
</evidence>
<keyword evidence="4" id="KW-1185">Reference proteome</keyword>
<dbReference type="RefSeq" id="XP_007701699.1">
    <property type="nucleotide sequence ID" value="XM_007703509.1"/>
</dbReference>
<feature type="compositionally biased region" description="Low complexity" evidence="1">
    <location>
        <begin position="432"/>
        <end position="442"/>
    </location>
</feature>
<dbReference type="Pfam" id="PF20263">
    <property type="entry name" value="LYRM2-like"/>
    <property type="match status" value="1"/>
</dbReference>
<reference evidence="3 4" key="1">
    <citation type="journal article" date="2012" name="PLoS Pathog.">
        <title>Diverse lifestyles and strategies of plant pathogenesis encoded in the genomes of eighteen Dothideomycetes fungi.</title>
        <authorList>
            <person name="Ohm R.A."/>
            <person name="Feau N."/>
            <person name="Henrissat B."/>
            <person name="Schoch C.L."/>
            <person name="Horwitz B.A."/>
            <person name="Barry K.W."/>
            <person name="Condon B.J."/>
            <person name="Copeland A.C."/>
            <person name="Dhillon B."/>
            <person name="Glaser F."/>
            <person name="Hesse C.N."/>
            <person name="Kosti I."/>
            <person name="LaButti K."/>
            <person name="Lindquist E.A."/>
            <person name="Lucas S."/>
            <person name="Salamov A.A."/>
            <person name="Bradshaw R.E."/>
            <person name="Ciuffetti L."/>
            <person name="Hamelin R.C."/>
            <person name="Kema G.H.J."/>
            <person name="Lawrence C."/>
            <person name="Scott J.A."/>
            <person name="Spatafora J.W."/>
            <person name="Turgeon B.G."/>
            <person name="de Wit P.J.G.M."/>
            <person name="Zhong S."/>
            <person name="Goodwin S.B."/>
            <person name="Grigoriev I.V."/>
        </authorList>
    </citation>
    <scope>NUCLEOTIDE SEQUENCE [LARGE SCALE GENOMIC DNA]</scope>
    <source>
        <strain evidence="4">ND90Pr / ATCC 201652</strain>
    </source>
</reference>
<proteinExistence type="predicted"/>
<dbReference type="AlphaFoldDB" id="M2SZS8"/>
<organism evidence="3 4">
    <name type="scientific">Cochliobolus sativus (strain ND90Pr / ATCC 201652)</name>
    <name type="common">Common root rot and spot blotch fungus</name>
    <name type="synonym">Bipolaris sorokiniana</name>
    <dbReference type="NCBI Taxonomy" id="665912"/>
    <lineage>
        <taxon>Eukaryota</taxon>
        <taxon>Fungi</taxon>
        <taxon>Dikarya</taxon>
        <taxon>Ascomycota</taxon>
        <taxon>Pezizomycotina</taxon>
        <taxon>Dothideomycetes</taxon>
        <taxon>Pleosporomycetidae</taxon>
        <taxon>Pleosporales</taxon>
        <taxon>Pleosporineae</taxon>
        <taxon>Pleosporaceae</taxon>
        <taxon>Bipolaris</taxon>
    </lineage>
</organism>